<protein>
    <submittedName>
        <fullName evidence="5">Protein dyf-8</fullName>
    </submittedName>
</protein>
<dbReference type="InterPro" id="IPR055355">
    <property type="entry name" value="ZP-C"/>
</dbReference>
<dbReference type="PANTHER" id="PTHR22907">
    <property type="entry name" value="GH04558P"/>
    <property type="match status" value="1"/>
</dbReference>
<keyword evidence="3" id="KW-0812">Transmembrane</keyword>
<dbReference type="PROSITE" id="PS51034">
    <property type="entry name" value="ZP_2"/>
    <property type="match status" value="1"/>
</dbReference>
<keyword evidence="2" id="KW-1015">Disulfide bond</keyword>
<proteinExistence type="evidence at transcript level"/>
<accession>F1L703</accession>
<dbReference type="InterPro" id="IPR051962">
    <property type="entry name" value="Cuticlin"/>
</dbReference>
<dbReference type="PANTHER" id="PTHR22907:SF54">
    <property type="entry name" value="GH04558P"/>
    <property type="match status" value="1"/>
</dbReference>
<dbReference type="Pfam" id="PF00100">
    <property type="entry name" value="Zona_pellucida"/>
    <property type="match status" value="1"/>
</dbReference>
<organism evidence="5">
    <name type="scientific">Ascaris suum</name>
    <name type="common">Pig roundworm</name>
    <name type="synonym">Ascaris lumbricoides</name>
    <dbReference type="NCBI Taxonomy" id="6253"/>
    <lineage>
        <taxon>Eukaryota</taxon>
        <taxon>Metazoa</taxon>
        <taxon>Ecdysozoa</taxon>
        <taxon>Nematoda</taxon>
        <taxon>Chromadorea</taxon>
        <taxon>Rhabditida</taxon>
        <taxon>Spirurina</taxon>
        <taxon>Ascaridomorpha</taxon>
        <taxon>Ascaridoidea</taxon>
        <taxon>Ascarididae</taxon>
        <taxon>Ascaris</taxon>
    </lineage>
</organism>
<evidence type="ECO:0000313" key="5">
    <source>
        <dbReference type="EMBL" id="ADY45907.1"/>
    </source>
</evidence>
<name>F1L703_ASCSU</name>
<evidence type="ECO:0000256" key="2">
    <source>
        <dbReference type="ARBA" id="ARBA00023157"/>
    </source>
</evidence>
<evidence type="ECO:0000256" key="3">
    <source>
        <dbReference type="SAM" id="Phobius"/>
    </source>
</evidence>
<sequence length="435" mass="48891">MANPKSQPVVYVYEQKSRTIEADGFVEEVGCTADAITVMLNKSDPDIQRWMANPKSQPVVYVYEQKSRTPCGSALKNGNLVNYNFTIPYGKHCNVQLTDLEPNYQNAETTIALEDNADHSPAKTLRVNHVFCLYTRSVQTIRFNDISSGHEVVASTGGKPKPKVEMIFRSIDGRPLRAAKFGDTVEFYVALSPDKAYHGIIPKECMFSDREDMTSPEAKHLTFVQSSCPVDEISEIIDPMANVNEEVYFSKFKTFRFGNQSTVFAHCTVQVCLNSAECEQKCFKRISNSNLTAEKLRFRYKRDNTLSNYERADLIDEVALTRPLTILDDSETREVRGRTVEQCMIAPASMSRSMFFLIIALATMLVIALIVIFIMMKKLTANKKVDVSGYDLYSAYSGPTPTLPSRAFSVGSYAVPSTPNRPNWVNTMISGYDYP</sequence>
<dbReference type="InterPro" id="IPR042235">
    <property type="entry name" value="ZP-C_dom"/>
</dbReference>
<dbReference type="AlphaFoldDB" id="F1L703"/>
<reference evidence="5" key="1">
    <citation type="journal article" date="2011" name="Genome Res.">
        <title>Deep small RNA sequencing from the nematode Ascaris reveals conservation, functional diversification, and novel developmental profiles.</title>
        <authorList>
            <person name="Wang J."/>
            <person name="Czech B."/>
            <person name="Crunk A."/>
            <person name="Wallace A."/>
            <person name="Mitreva M."/>
            <person name="Hannon G.J."/>
            <person name="Davis R.E."/>
        </authorList>
    </citation>
    <scope>NUCLEOTIDE SEQUENCE</scope>
</reference>
<keyword evidence="1" id="KW-0732">Signal</keyword>
<keyword evidence="3" id="KW-1133">Transmembrane helix</keyword>
<feature type="transmembrane region" description="Helical" evidence="3">
    <location>
        <begin position="354"/>
        <end position="374"/>
    </location>
</feature>
<dbReference type="SMART" id="SM00241">
    <property type="entry name" value="ZP"/>
    <property type="match status" value="1"/>
</dbReference>
<keyword evidence="3" id="KW-0472">Membrane</keyword>
<feature type="domain" description="ZP" evidence="4">
    <location>
        <begin position="30"/>
        <end position="289"/>
    </location>
</feature>
<evidence type="ECO:0000256" key="1">
    <source>
        <dbReference type="ARBA" id="ARBA00022729"/>
    </source>
</evidence>
<evidence type="ECO:0000259" key="4">
    <source>
        <dbReference type="PROSITE" id="PS51034"/>
    </source>
</evidence>
<dbReference type="Gene3D" id="2.60.40.4100">
    <property type="entry name" value="Zona pellucida, ZP-C domain"/>
    <property type="match status" value="1"/>
</dbReference>
<dbReference type="InterPro" id="IPR001507">
    <property type="entry name" value="ZP_dom"/>
</dbReference>
<dbReference type="EMBL" id="JI172741">
    <property type="protein sequence ID" value="ADY45907.1"/>
    <property type="molecule type" value="mRNA"/>
</dbReference>